<name>A0ABR1IBU7_9HYPO</name>
<dbReference type="EMBL" id="JAZAVK010000016">
    <property type="protein sequence ID" value="KAK7430806.1"/>
    <property type="molecule type" value="Genomic_DNA"/>
</dbReference>
<organism evidence="1 2">
    <name type="scientific">Neonectria magnoliae</name>
    <dbReference type="NCBI Taxonomy" id="2732573"/>
    <lineage>
        <taxon>Eukaryota</taxon>
        <taxon>Fungi</taxon>
        <taxon>Dikarya</taxon>
        <taxon>Ascomycota</taxon>
        <taxon>Pezizomycotina</taxon>
        <taxon>Sordariomycetes</taxon>
        <taxon>Hypocreomycetidae</taxon>
        <taxon>Hypocreales</taxon>
        <taxon>Nectriaceae</taxon>
        <taxon>Neonectria</taxon>
    </lineage>
</organism>
<evidence type="ECO:0000313" key="1">
    <source>
        <dbReference type="EMBL" id="KAK7430806.1"/>
    </source>
</evidence>
<accession>A0ABR1IBU7</accession>
<protein>
    <recommendedName>
        <fullName evidence="3">PPPDE domain-containing protein</fullName>
    </recommendedName>
</protein>
<proteinExistence type="predicted"/>
<evidence type="ECO:0008006" key="3">
    <source>
        <dbReference type="Google" id="ProtNLM"/>
    </source>
</evidence>
<sequence length="285" mass="33294">MPDESAGRAARQAAVLPVNTKASKVKRRASFERALRKEFDDGVRKQVQLRLEQESQTDRGERIWVSHHVENGQLKHWALLTHGYKYELRLAVSPKKRQRIPDVEEGILIRDRDRWTSMGRWGRYYEYRIQPCTLYEERRREAVAKYQFPAVAGFYSSLISWTRKLKAQVDADCKATFEKFGRYSLFGNNCQHFLRNFAVKIVEDKADDWEWFFQSTVSSYRYVSHGSFAGPVAVAAAWLERLKEMRPLTEGEDRKNLDENIKRVEEYLAKQKGMYNPGNPGEGDS</sequence>
<comment type="caution">
    <text evidence="1">The sequence shown here is derived from an EMBL/GenBank/DDBJ whole genome shotgun (WGS) entry which is preliminary data.</text>
</comment>
<evidence type="ECO:0000313" key="2">
    <source>
        <dbReference type="Proteomes" id="UP001498421"/>
    </source>
</evidence>
<reference evidence="1 2" key="1">
    <citation type="journal article" date="2025" name="Microbiol. Resour. Announc.">
        <title>Draft genome sequences for Neonectria magnoliae and Neonectria punicea, canker pathogens of Liriodendron tulipifera and Acer saccharum in West Virginia.</title>
        <authorList>
            <person name="Petronek H.M."/>
            <person name="Kasson M.T."/>
            <person name="Metheny A.M."/>
            <person name="Stauder C.M."/>
            <person name="Lovett B."/>
            <person name="Lynch S.C."/>
            <person name="Garnas J.R."/>
            <person name="Kasson L.R."/>
            <person name="Stajich J.E."/>
        </authorList>
    </citation>
    <scope>NUCLEOTIDE SEQUENCE [LARGE SCALE GENOMIC DNA]</scope>
    <source>
        <strain evidence="1 2">NRRL 64651</strain>
    </source>
</reference>
<gene>
    <name evidence="1" type="ORF">QQZ08_002595</name>
</gene>
<keyword evidence="2" id="KW-1185">Reference proteome</keyword>
<dbReference type="Proteomes" id="UP001498421">
    <property type="component" value="Unassembled WGS sequence"/>
</dbReference>